<comment type="caution">
    <text evidence="2">The sequence shown here is derived from an EMBL/GenBank/DDBJ whole genome shotgun (WGS) entry which is preliminary data.</text>
</comment>
<dbReference type="PRINTS" id="PR00081">
    <property type="entry name" value="GDHRDH"/>
</dbReference>
<gene>
    <name evidence="2" type="ORF">INT45_003710</name>
</gene>
<dbReference type="PANTHER" id="PTHR43157">
    <property type="entry name" value="PHOSPHATIDYLINOSITOL-GLYCAN BIOSYNTHESIS CLASS F PROTEIN-RELATED"/>
    <property type="match status" value="1"/>
</dbReference>
<evidence type="ECO:0000313" key="3">
    <source>
        <dbReference type="Proteomes" id="UP000646827"/>
    </source>
</evidence>
<protein>
    <recommendedName>
        <fullName evidence="4">NAD(P)-binding protein</fullName>
    </recommendedName>
</protein>
<name>A0A8H7VL37_9FUNG</name>
<dbReference type="PANTHER" id="PTHR43157:SF31">
    <property type="entry name" value="PHOSPHATIDYLINOSITOL-GLYCAN BIOSYNTHESIS CLASS F PROTEIN"/>
    <property type="match status" value="1"/>
</dbReference>
<sequence length="324" mass="36321">MFFSSKHFEFSDIPDLSGKVAIITGSNTGIGKICATEMARKNCQVIVASRSEDKGQAAVAEIKSITGNDNVEFIKLDLLSLKSVKQFAEEFKSKYDKLHILLNNAGVMMCPYGLSEDGMQMKFTIYRLRIETQFATNHVAHYYLTMLLLPTLIDSKPSRIVNVSSDGHNYTCISEPNLDKINAKEGYGSFKQYSYTKAFNILVCVELTKRLKAKGIENVYVNANHPGLVKTELARHISLFESFYVRFVLNNIAMEPEQGALTQMYLATSQEVESKNIKGQYYVPYAKPSSAVAYARSEKNAAALYDFTEELLKEKVPDYQGAPI</sequence>
<dbReference type="OrthoDB" id="191139at2759"/>
<keyword evidence="1" id="KW-0560">Oxidoreductase</keyword>
<dbReference type="InterPro" id="IPR036291">
    <property type="entry name" value="NAD(P)-bd_dom_sf"/>
</dbReference>
<accession>A0A8H7VL37</accession>
<dbReference type="Proteomes" id="UP000646827">
    <property type="component" value="Unassembled WGS sequence"/>
</dbReference>
<dbReference type="AlphaFoldDB" id="A0A8H7VL37"/>
<dbReference type="CDD" id="cd05327">
    <property type="entry name" value="retinol-DH_like_SDR_c_like"/>
    <property type="match status" value="1"/>
</dbReference>
<evidence type="ECO:0000256" key="1">
    <source>
        <dbReference type="ARBA" id="ARBA00023002"/>
    </source>
</evidence>
<dbReference type="GO" id="GO:0016491">
    <property type="term" value="F:oxidoreductase activity"/>
    <property type="evidence" value="ECO:0007669"/>
    <property type="project" value="UniProtKB-KW"/>
</dbReference>
<evidence type="ECO:0000313" key="2">
    <source>
        <dbReference type="EMBL" id="KAG2224570.1"/>
    </source>
</evidence>
<keyword evidence="3" id="KW-1185">Reference proteome</keyword>
<dbReference type="Pfam" id="PF00106">
    <property type="entry name" value="adh_short"/>
    <property type="match status" value="1"/>
</dbReference>
<reference evidence="2 3" key="1">
    <citation type="submission" date="2020-12" db="EMBL/GenBank/DDBJ databases">
        <title>Metabolic potential, ecology and presence of endohyphal bacteria is reflected in genomic diversity of Mucoromycotina.</title>
        <authorList>
            <person name="Muszewska A."/>
            <person name="Okrasinska A."/>
            <person name="Steczkiewicz K."/>
            <person name="Drgas O."/>
            <person name="Orlowska M."/>
            <person name="Perlinska-Lenart U."/>
            <person name="Aleksandrzak-Piekarczyk T."/>
            <person name="Szatraj K."/>
            <person name="Zielenkiewicz U."/>
            <person name="Pilsyk S."/>
            <person name="Malc E."/>
            <person name="Mieczkowski P."/>
            <person name="Kruszewska J.S."/>
            <person name="Biernat P."/>
            <person name="Pawlowska J."/>
        </authorList>
    </citation>
    <scope>NUCLEOTIDE SEQUENCE [LARGE SCALE GENOMIC DNA]</scope>
    <source>
        <strain evidence="2 3">CBS 142.35</strain>
    </source>
</reference>
<dbReference type="EMBL" id="JAEPRB010000040">
    <property type="protein sequence ID" value="KAG2224570.1"/>
    <property type="molecule type" value="Genomic_DNA"/>
</dbReference>
<evidence type="ECO:0008006" key="4">
    <source>
        <dbReference type="Google" id="ProtNLM"/>
    </source>
</evidence>
<proteinExistence type="predicted"/>
<organism evidence="2 3">
    <name type="scientific">Circinella minor</name>
    <dbReference type="NCBI Taxonomy" id="1195481"/>
    <lineage>
        <taxon>Eukaryota</taxon>
        <taxon>Fungi</taxon>
        <taxon>Fungi incertae sedis</taxon>
        <taxon>Mucoromycota</taxon>
        <taxon>Mucoromycotina</taxon>
        <taxon>Mucoromycetes</taxon>
        <taxon>Mucorales</taxon>
        <taxon>Lichtheimiaceae</taxon>
        <taxon>Circinella</taxon>
    </lineage>
</organism>
<dbReference type="InterPro" id="IPR002347">
    <property type="entry name" value="SDR_fam"/>
</dbReference>
<dbReference type="Gene3D" id="3.40.50.720">
    <property type="entry name" value="NAD(P)-binding Rossmann-like Domain"/>
    <property type="match status" value="1"/>
</dbReference>
<dbReference type="SUPFAM" id="SSF51735">
    <property type="entry name" value="NAD(P)-binding Rossmann-fold domains"/>
    <property type="match status" value="1"/>
</dbReference>